<protein>
    <submittedName>
        <fullName evidence="2">SH3 domain-containing protein</fullName>
    </submittedName>
</protein>
<name>A0A914CP88_9BILA</name>
<keyword evidence="1" id="KW-1185">Reference proteome</keyword>
<evidence type="ECO:0000313" key="2">
    <source>
        <dbReference type="WBParaSite" id="ACRNAN_scaffold12993.g15844.t1"/>
    </source>
</evidence>
<sequence>MVVAKVVHLSKKNLPTIKLTEIKQLSKLLNELEMVRKLDRKEECIEIYGLCIDPRKAYLCMEVMDLSLADLKDVMVELENFFDCSYEDRPSFAELMETTFYKRGMSTEWINDVHKLIDWKNKLLEILNKDNLEKIYAIIHQPYFPQEENEMDNNKSAIFNVGDVVKLKEIGADGWLLGQVI</sequence>
<organism evidence="1 2">
    <name type="scientific">Acrobeloides nanus</name>
    <dbReference type="NCBI Taxonomy" id="290746"/>
    <lineage>
        <taxon>Eukaryota</taxon>
        <taxon>Metazoa</taxon>
        <taxon>Ecdysozoa</taxon>
        <taxon>Nematoda</taxon>
        <taxon>Chromadorea</taxon>
        <taxon>Rhabditida</taxon>
        <taxon>Tylenchina</taxon>
        <taxon>Cephalobomorpha</taxon>
        <taxon>Cephaloboidea</taxon>
        <taxon>Cephalobidae</taxon>
        <taxon>Acrobeloides</taxon>
    </lineage>
</organism>
<reference evidence="2" key="1">
    <citation type="submission" date="2022-11" db="UniProtKB">
        <authorList>
            <consortium name="WormBaseParasite"/>
        </authorList>
    </citation>
    <scope>IDENTIFICATION</scope>
</reference>
<dbReference type="CDD" id="cd00174">
    <property type="entry name" value="SH3"/>
    <property type="match status" value="1"/>
</dbReference>
<evidence type="ECO:0000313" key="1">
    <source>
        <dbReference type="Proteomes" id="UP000887540"/>
    </source>
</evidence>
<proteinExistence type="predicted"/>
<accession>A0A914CP88</accession>
<dbReference type="Proteomes" id="UP000887540">
    <property type="component" value="Unplaced"/>
</dbReference>
<dbReference type="Gene3D" id="3.30.200.20">
    <property type="entry name" value="Phosphorylase Kinase, domain 1"/>
    <property type="match status" value="1"/>
</dbReference>
<dbReference type="InterPro" id="IPR011009">
    <property type="entry name" value="Kinase-like_dom_sf"/>
</dbReference>
<dbReference type="SUPFAM" id="SSF56112">
    <property type="entry name" value="Protein kinase-like (PK-like)"/>
    <property type="match status" value="1"/>
</dbReference>
<dbReference type="WBParaSite" id="ACRNAN_scaffold12993.g15844.t1">
    <property type="protein sequence ID" value="ACRNAN_scaffold12993.g15844.t1"/>
    <property type="gene ID" value="ACRNAN_scaffold12993.g15844"/>
</dbReference>
<dbReference type="AlphaFoldDB" id="A0A914CP88"/>